<dbReference type="Pfam" id="PF00593">
    <property type="entry name" value="TonB_dep_Rec_b-barrel"/>
    <property type="match status" value="1"/>
</dbReference>
<dbReference type="RefSeq" id="WP_133591027.1">
    <property type="nucleotide sequence ID" value="NZ_SNVV01000007.1"/>
</dbReference>
<dbReference type="InterPro" id="IPR000531">
    <property type="entry name" value="Beta-barrel_TonB"/>
</dbReference>
<protein>
    <submittedName>
        <fullName evidence="15">Iron complex outermembrane receptor protein</fullName>
    </submittedName>
</protein>
<evidence type="ECO:0000256" key="3">
    <source>
        <dbReference type="ARBA" id="ARBA00022448"/>
    </source>
</evidence>
<feature type="domain" description="TonB-dependent receptor plug" evidence="14">
    <location>
        <begin position="61"/>
        <end position="164"/>
    </location>
</feature>
<evidence type="ECO:0000256" key="1">
    <source>
        <dbReference type="ARBA" id="ARBA00004571"/>
    </source>
</evidence>
<evidence type="ECO:0000313" key="15">
    <source>
        <dbReference type="EMBL" id="TDN51442.1"/>
    </source>
</evidence>
<dbReference type="InterPro" id="IPR012910">
    <property type="entry name" value="Plug_dom"/>
</dbReference>
<dbReference type="EMBL" id="SNVV01000007">
    <property type="protein sequence ID" value="TDN51442.1"/>
    <property type="molecule type" value="Genomic_DNA"/>
</dbReference>
<keyword evidence="6 11" id="KW-0798">TonB box</keyword>
<keyword evidence="16" id="KW-1185">Reference proteome</keyword>
<evidence type="ECO:0000256" key="5">
    <source>
        <dbReference type="ARBA" id="ARBA00022692"/>
    </source>
</evidence>
<dbReference type="Proteomes" id="UP000295129">
    <property type="component" value="Unassembled WGS sequence"/>
</dbReference>
<feature type="chain" id="PRO_5020344222" evidence="12">
    <location>
        <begin position="30"/>
        <end position="695"/>
    </location>
</feature>
<keyword evidence="7 10" id="KW-0472">Membrane</keyword>
<proteinExistence type="inferred from homology"/>
<dbReference type="InterPro" id="IPR037066">
    <property type="entry name" value="Plug_dom_sf"/>
</dbReference>
<evidence type="ECO:0000313" key="16">
    <source>
        <dbReference type="Proteomes" id="UP000295129"/>
    </source>
</evidence>
<feature type="signal peptide" evidence="12">
    <location>
        <begin position="1"/>
        <end position="29"/>
    </location>
</feature>
<keyword evidence="8 15" id="KW-0675">Receptor</keyword>
<dbReference type="Pfam" id="PF07715">
    <property type="entry name" value="Plug"/>
    <property type="match status" value="1"/>
</dbReference>
<evidence type="ECO:0000256" key="4">
    <source>
        <dbReference type="ARBA" id="ARBA00022452"/>
    </source>
</evidence>
<keyword evidence="5 10" id="KW-0812">Transmembrane</keyword>
<dbReference type="AlphaFoldDB" id="A0A4V3BMP0"/>
<name>A0A4V3BMP0_9RHOO</name>
<dbReference type="CDD" id="cd01347">
    <property type="entry name" value="ligand_gated_channel"/>
    <property type="match status" value="1"/>
</dbReference>
<dbReference type="GO" id="GO:0009279">
    <property type="term" value="C:cell outer membrane"/>
    <property type="evidence" value="ECO:0007669"/>
    <property type="project" value="UniProtKB-SubCell"/>
</dbReference>
<comment type="caution">
    <text evidence="15">The sequence shown here is derived from an EMBL/GenBank/DDBJ whole genome shotgun (WGS) entry which is preliminary data.</text>
</comment>
<dbReference type="Gene3D" id="2.40.170.20">
    <property type="entry name" value="TonB-dependent receptor, beta-barrel domain"/>
    <property type="match status" value="1"/>
</dbReference>
<reference evidence="15 16" key="1">
    <citation type="submission" date="2019-03" db="EMBL/GenBank/DDBJ databases">
        <title>Genomic Encyclopedia of Type Strains, Phase IV (KMG-IV): sequencing the most valuable type-strain genomes for metagenomic binning, comparative biology and taxonomic classification.</title>
        <authorList>
            <person name="Goeker M."/>
        </authorList>
    </citation>
    <scope>NUCLEOTIDE SEQUENCE [LARGE SCALE GENOMIC DNA]</scope>
    <source>
        <strain evidence="15 16">DSM 12121</strain>
    </source>
</reference>
<evidence type="ECO:0000256" key="9">
    <source>
        <dbReference type="ARBA" id="ARBA00023237"/>
    </source>
</evidence>
<evidence type="ECO:0000256" key="2">
    <source>
        <dbReference type="ARBA" id="ARBA00009810"/>
    </source>
</evidence>
<gene>
    <name evidence="15" type="ORF">C7389_107177</name>
</gene>
<keyword evidence="9 10" id="KW-0998">Cell outer membrane</keyword>
<evidence type="ECO:0000256" key="6">
    <source>
        <dbReference type="ARBA" id="ARBA00023077"/>
    </source>
</evidence>
<dbReference type="SUPFAM" id="SSF56935">
    <property type="entry name" value="Porins"/>
    <property type="match status" value="1"/>
</dbReference>
<evidence type="ECO:0000256" key="12">
    <source>
        <dbReference type="SAM" id="SignalP"/>
    </source>
</evidence>
<dbReference type="PANTHER" id="PTHR30069">
    <property type="entry name" value="TONB-DEPENDENT OUTER MEMBRANE RECEPTOR"/>
    <property type="match status" value="1"/>
</dbReference>
<comment type="similarity">
    <text evidence="2 10 11">Belongs to the TonB-dependent receptor family.</text>
</comment>
<dbReference type="InterPro" id="IPR039426">
    <property type="entry name" value="TonB-dep_rcpt-like"/>
</dbReference>
<sequence>MSAQPRPLALALLLAFSSPAAFHAATAHAADPGPAPAEGEASITLAPVTVSASALSLGSDDMSTPVSVLEGDELLRRREASLGETLEREPGIAASHFGAGASRPVIRGMDGPRVKILSDGSEIMDASTVSPDHAVALEPLLSRQIEVLRGPSALAYGGGAIGGVVNVLDDKIPTAVPQNGIEGSVELRGNTAAKEGAGAFAITGGSGNFAIHAEGLKRDARDYAVGHGWSGGGRVDGSYNETETGSVGLSWIGDRGYLGLAYTSQRNEYGLPGHSHELEGCHTHGDELHCGDHDDDDDDDHDHEHEEGGVPYVKLRSQRWEMRGELLEPLPGFARLRVRAGHTDYQHDEIEDGAVATRFKNKAQDGRFELEHEPLAGWRGVIGVQASRRDFSAQGEESYVAPTLTRKNALFLIEERRFGDVRVEAGLRQEWQDINVDSTQRDRSHTGSSVSLGAVWSFAPQYSLGLSLSRAQRLPTAEELYADGLHMATRTYERGNPDLKAETSHNVDITLRKQGGDTTFSVSAYHNRVSDYIYANTLDEVEGLQLIEYAQRDAVFTGIEGQVHQQLDRTYGLTLFGDYVRARLASGDGDRDLPRIPAHRVGLRLDGNWNALRGEAEVYRVGEQNKVAEYESSTPGYTMVNLGVSYQTRYERFPVQLYLKANNLTDQKAYSHTSFIKDAAPLAGRNLTAGVRLSF</sequence>
<dbReference type="InterPro" id="IPR036942">
    <property type="entry name" value="Beta-barrel_TonB_sf"/>
</dbReference>
<dbReference type="Gene3D" id="2.170.130.10">
    <property type="entry name" value="TonB-dependent receptor, plug domain"/>
    <property type="match status" value="1"/>
</dbReference>
<comment type="subcellular location">
    <subcellularLocation>
        <location evidence="1 10">Cell outer membrane</location>
        <topology evidence="1 10">Multi-pass membrane protein</topology>
    </subcellularLocation>
</comment>
<keyword evidence="4 10" id="KW-1134">Transmembrane beta strand</keyword>
<feature type="domain" description="TonB-dependent receptor-like beta-barrel" evidence="13">
    <location>
        <begin position="298"/>
        <end position="664"/>
    </location>
</feature>
<accession>A0A4V3BMP0</accession>
<evidence type="ECO:0000259" key="13">
    <source>
        <dbReference type="Pfam" id="PF00593"/>
    </source>
</evidence>
<evidence type="ECO:0000256" key="10">
    <source>
        <dbReference type="PROSITE-ProRule" id="PRU01360"/>
    </source>
</evidence>
<evidence type="ECO:0000256" key="11">
    <source>
        <dbReference type="RuleBase" id="RU003357"/>
    </source>
</evidence>
<dbReference type="OrthoDB" id="9795928at2"/>
<dbReference type="PROSITE" id="PS52016">
    <property type="entry name" value="TONB_DEPENDENT_REC_3"/>
    <property type="match status" value="1"/>
</dbReference>
<organism evidence="15 16">
    <name type="scientific">Azoarcus indigens</name>
    <dbReference type="NCBI Taxonomy" id="29545"/>
    <lineage>
        <taxon>Bacteria</taxon>
        <taxon>Pseudomonadati</taxon>
        <taxon>Pseudomonadota</taxon>
        <taxon>Betaproteobacteria</taxon>
        <taxon>Rhodocyclales</taxon>
        <taxon>Zoogloeaceae</taxon>
        <taxon>Azoarcus</taxon>
    </lineage>
</organism>
<keyword evidence="3 10" id="KW-0813">Transport</keyword>
<evidence type="ECO:0000256" key="8">
    <source>
        <dbReference type="ARBA" id="ARBA00023170"/>
    </source>
</evidence>
<dbReference type="GO" id="GO:0044718">
    <property type="term" value="P:siderophore transmembrane transport"/>
    <property type="evidence" value="ECO:0007669"/>
    <property type="project" value="TreeGrafter"/>
</dbReference>
<evidence type="ECO:0000259" key="14">
    <source>
        <dbReference type="Pfam" id="PF07715"/>
    </source>
</evidence>
<evidence type="ECO:0000256" key="7">
    <source>
        <dbReference type="ARBA" id="ARBA00023136"/>
    </source>
</evidence>
<dbReference type="GO" id="GO:0015344">
    <property type="term" value="F:siderophore uptake transmembrane transporter activity"/>
    <property type="evidence" value="ECO:0007669"/>
    <property type="project" value="TreeGrafter"/>
</dbReference>
<keyword evidence="12" id="KW-0732">Signal</keyword>
<dbReference type="PANTHER" id="PTHR30069:SF40">
    <property type="entry name" value="TONB-DEPENDENT RECEPTOR NMB0964-RELATED"/>
    <property type="match status" value="1"/>
</dbReference>